<keyword evidence="6 13" id="KW-0695">RNA-directed DNA polymerase</keyword>
<dbReference type="EC" id="2.7.7.49" evidence="1"/>
<evidence type="ECO:0000256" key="8">
    <source>
        <dbReference type="ARBA" id="ARBA00034120"/>
    </source>
</evidence>
<dbReference type="PANTHER" id="PTHR34047:SF7">
    <property type="entry name" value="RNA-DIRECTED DNA POLYMERASE"/>
    <property type="match status" value="1"/>
</dbReference>
<evidence type="ECO:0000256" key="10">
    <source>
        <dbReference type="SAM" id="Coils"/>
    </source>
</evidence>
<sequence>MGFWDKLKSMLGLGGAEQGERAPGGTEAEQAQGAQAGPAAAAQPAARAGQPRAAAAGAKPRPADPYAAGGILGLSADELRKRALKINPRMTAWIGRVDTIPPQSDERTALIDRGLILRGLLTEAQIAEIHRIGDLWLRHKDAASLAGAAAARSADEAIERLKREKLARKEEKRRQSAERKRQRAEAVARRRAEDIIFLGTDVSAGLADRRSHVESLAQRGLPVLSTPADLAAALGVPVPRLRWLCFHGEAVERPHYVYFDVPKRSGGMRQLAAPHASLAAAQAWVLREILEKLPVEEPAHGFVKGRSTVTNARPHTRRDVVVNLDLSDFFPTITFPRVRGVFHRLGYSPAVATLLALLCTEPPRRPVEYDGQRYWVAVGDRALPQGACTSPAISNQVARKLDRRLAGMCARAGFTYTRYADDLTFSAPPGKRGDMAMLLARVRHIVEEEGFAINPAKGRIQRAGGRQVVTGVVVNDKPSAPREEVRRLRAILHAAKKTGLAAQNRQGVPDFEAHLRGRIAYVQMIDRERAAPLLSALDALTG</sequence>
<dbReference type="PANTHER" id="PTHR34047">
    <property type="entry name" value="NUCLEAR INTRON MATURASE 1, MITOCHONDRIAL-RELATED"/>
    <property type="match status" value="1"/>
</dbReference>
<dbReference type="EMBL" id="JAQNDK010000006">
    <property type="protein sequence ID" value="MDC0685390.1"/>
    <property type="molecule type" value="Genomic_DNA"/>
</dbReference>
<evidence type="ECO:0000256" key="4">
    <source>
        <dbReference type="ARBA" id="ARBA00022723"/>
    </source>
</evidence>
<comment type="caution">
    <text evidence="13">The sequence shown here is derived from an EMBL/GenBank/DDBJ whole genome shotgun (WGS) entry which is preliminary data.</text>
</comment>
<reference evidence="13 14" key="1">
    <citation type="submission" date="2023-01" db="EMBL/GenBank/DDBJ databases">
        <title>Minimal conservation of predation-associated metabolite biosynthetic gene clusters underscores biosynthetic potential of Myxococcota including descriptions for ten novel species: Archangium lansinium sp. nov., Myxococcus landrumus sp. nov., Nannocystis bai.</title>
        <authorList>
            <person name="Ahearne A."/>
            <person name="Stevens C."/>
            <person name="Dowd S."/>
        </authorList>
    </citation>
    <scope>NUCLEOTIDE SEQUENCE [LARGE SCALE GENOMIC DNA]</scope>
    <source>
        <strain evidence="13 14">WIWO2</strain>
    </source>
</reference>
<evidence type="ECO:0000256" key="7">
    <source>
        <dbReference type="ARBA" id="ARBA00023118"/>
    </source>
</evidence>
<comment type="catalytic activity">
    <reaction evidence="9">
        <text>DNA(n) + a 2'-deoxyribonucleoside 5'-triphosphate = DNA(n+1) + diphosphate</text>
        <dbReference type="Rhea" id="RHEA:22508"/>
        <dbReference type="Rhea" id="RHEA-COMP:17339"/>
        <dbReference type="Rhea" id="RHEA-COMP:17340"/>
        <dbReference type="ChEBI" id="CHEBI:33019"/>
        <dbReference type="ChEBI" id="CHEBI:61560"/>
        <dbReference type="ChEBI" id="CHEBI:173112"/>
        <dbReference type="EC" id="2.7.7.49"/>
    </reaction>
</comment>
<dbReference type="InterPro" id="IPR000477">
    <property type="entry name" value="RT_dom"/>
</dbReference>
<evidence type="ECO:0000256" key="5">
    <source>
        <dbReference type="ARBA" id="ARBA00022842"/>
    </source>
</evidence>
<accession>A0ABT5CHV0</accession>
<name>A0ABT5CHV0_9BACT</name>
<keyword evidence="10" id="KW-0175">Coiled coil</keyword>
<evidence type="ECO:0000256" key="6">
    <source>
        <dbReference type="ARBA" id="ARBA00022918"/>
    </source>
</evidence>
<feature type="compositionally biased region" description="Low complexity" evidence="11">
    <location>
        <begin position="23"/>
        <end position="60"/>
    </location>
</feature>
<evidence type="ECO:0000313" key="14">
    <source>
        <dbReference type="Proteomes" id="UP001217485"/>
    </source>
</evidence>
<dbReference type="CDD" id="cd03487">
    <property type="entry name" value="RT_Bac_retron_II"/>
    <property type="match status" value="1"/>
</dbReference>
<protein>
    <recommendedName>
        <fullName evidence="1">RNA-directed DNA polymerase</fullName>
        <ecNumber evidence="1">2.7.7.49</ecNumber>
    </recommendedName>
</protein>
<dbReference type="Pfam" id="PF00078">
    <property type="entry name" value="RVT_1"/>
    <property type="match status" value="1"/>
</dbReference>
<dbReference type="SUPFAM" id="SSF56672">
    <property type="entry name" value="DNA/RNA polymerases"/>
    <property type="match status" value="1"/>
</dbReference>
<dbReference type="InterPro" id="IPR051083">
    <property type="entry name" value="GrpII_Intron_Splice-Mob/Def"/>
</dbReference>
<dbReference type="GO" id="GO:0003964">
    <property type="term" value="F:RNA-directed DNA polymerase activity"/>
    <property type="evidence" value="ECO:0007669"/>
    <property type="project" value="UniProtKB-KW"/>
</dbReference>
<keyword evidence="5" id="KW-0460">Magnesium</keyword>
<evidence type="ECO:0000256" key="1">
    <source>
        <dbReference type="ARBA" id="ARBA00012493"/>
    </source>
</evidence>
<keyword evidence="2" id="KW-0808">Transferase</keyword>
<evidence type="ECO:0000259" key="12">
    <source>
        <dbReference type="PROSITE" id="PS50878"/>
    </source>
</evidence>
<evidence type="ECO:0000256" key="11">
    <source>
        <dbReference type="SAM" id="MobiDB-lite"/>
    </source>
</evidence>
<comment type="similarity">
    <text evidence="8">Belongs to the bacterial reverse transcriptase family.</text>
</comment>
<dbReference type="PROSITE" id="PS50878">
    <property type="entry name" value="RT_POL"/>
    <property type="match status" value="1"/>
</dbReference>
<gene>
    <name evidence="13" type="ORF">POL72_47225</name>
</gene>
<feature type="coiled-coil region" evidence="10">
    <location>
        <begin position="151"/>
        <end position="187"/>
    </location>
</feature>
<dbReference type="InterPro" id="IPR043502">
    <property type="entry name" value="DNA/RNA_pol_sf"/>
</dbReference>
<evidence type="ECO:0000256" key="2">
    <source>
        <dbReference type="ARBA" id="ARBA00022679"/>
    </source>
</evidence>
<dbReference type="PRINTS" id="PR00866">
    <property type="entry name" value="RNADNAPOLMS"/>
</dbReference>
<evidence type="ECO:0000313" key="13">
    <source>
        <dbReference type="EMBL" id="MDC0685390.1"/>
    </source>
</evidence>
<feature type="region of interest" description="Disordered" evidence="11">
    <location>
        <begin position="15"/>
        <end position="62"/>
    </location>
</feature>
<evidence type="ECO:0000256" key="3">
    <source>
        <dbReference type="ARBA" id="ARBA00022695"/>
    </source>
</evidence>
<keyword evidence="4" id="KW-0479">Metal-binding</keyword>
<evidence type="ECO:0000256" key="9">
    <source>
        <dbReference type="ARBA" id="ARBA00048173"/>
    </source>
</evidence>
<proteinExistence type="inferred from homology"/>
<dbReference type="RefSeq" id="WP_272103649.1">
    <property type="nucleotide sequence ID" value="NZ_JAQNDK010000006.1"/>
</dbReference>
<dbReference type="InterPro" id="IPR000123">
    <property type="entry name" value="Reverse_transcriptase_msDNA"/>
</dbReference>
<keyword evidence="3" id="KW-0548">Nucleotidyltransferase</keyword>
<feature type="domain" description="Reverse transcriptase" evidence="12">
    <location>
        <begin position="252"/>
        <end position="474"/>
    </location>
</feature>
<keyword evidence="14" id="KW-1185">Reference proteome</keyword>
<keyword evidence="7" id="KW-0051">Antiviral defense</keyword>
<dbReference type="Proteomes" id="UP001217485">
    <property type="component" value="Unassembled WGS sequence"/>
</dbReference>
<organism evidence="13 14">
    <name type="scientific">Sorangium atrum</name>
    <dbReference type="NCBI Taxonomy" id="2995308"/>
    <lineage>
        <taxon>Bacteria</taxon>
        <taxon>Pseudomonadati</taxon>
        <taxon>Myxococcota</taxon>
        <taxon>Polyangia</taxon>
        <taxon>Polyangiales</taxon>
        <taxon>Polyangiaceae</taxon>
        <taxon>Sorangium</taxon>
    </lineage>
</organism>